<dbReference type="Gene3D" id="3.40.800.20">
    <property type="entry name" value="Histone deacetylase domain"/>
    <property type="match status" value="1"/>
</dbReference>
<dbReference type="InterPro" id="IPR023696">
    <property type="entry name" value="Ureohydrolase_dom_sf"/>
</dbReference>
<protein>
    <recommendedName>
        <fullName evidence="1">Histone deacetylase domain-containing protein</fullName>
    </recommendedName>
</protein>
<dbReference type="InterPro" id="IPR037138">
    <property type="entry name" value="His_deacetylse_dom_sf"/>
</dbReference>
<dbReference type="GO" id="GO:0040029">
    <property type="term" value="P:epigenetic regulation of gene expression"/>
    <property type="evidence" value="ECO:0007669"/>
    <property type="project" value="TreeGrafter"/>
</dbReference>
<dbReference type="InterPro" id="IPR023801">
    <property type="entry name" value="His_deacetylse_dom"/>
</dbReference>
<dbReference type="PANTHER" id="PTHR10625:SF10">
    <property type="entry name" value="HISTONE DEACETYLASE HDAC1"/>
    <property type="match status" value="1"/>
</dbReference>
<name>A0A133V497_9EURY</name>
<dbReference type="PANTHER" id="PTHR10625">
    <property type="entry name" value="HISTONE DEACETYLASE HDAC1-RELATED"/>
    <property type="match status" value="1"/>
</dbReference>
<keyword evidence="3" id="KW-1185">Reference proteome</keyword>
<dbReference type="Pfam" id="PF00850">
    <property type="entry name" value="Hist_deacetyl"/>
    <property type="match status" value="1"/>
</dbReference>
<proteinExistence type="predicted"/>
<dbReference type="GO" id="GO:0004407">
    <property type="term" value="F:histone deacetylase activity"/>
    <property type="evidence" value="ECO:0007669"/>
    <property type="project" value="TreeGrafter"/>
</dbReference>
<gene>
    <name evidence="2" type="ORF">AKJ44_02745</name>
</gene>
<evidence type="ECO:0000313" key="3">
    <source>
        <dbReference type="Proteomes" id="UP000070035"/>
    </source>
</evidence>
<dbReference type="SUPFAM" id="SSF52768">
    <property type="entry name" value="Arginase/deacetylase"/>
    <property type="match status" value="1"/>
</dbReference>
<sequence>MQEIFMPLTEQFKPQVIAVSAGFDAHQKDPLTRLGLSTSAYGWITKFVKNQSEELCGGRTVFMLEGGYNLDVIGDSNVEVVKALTGKESTSPPSRAPTPRVVEEVKDTLSDYWNF</sequence>
<accession>A0A133V497</accession>
<reference evidence="2 3" key="1">
    <citation type="journal article" date="2016" name="Sci. Rep.">
        <title>Metabolic traits of an uncultured archaeal lineage -MSBL1- from brine pools of the Red Sea.</title>
        <authorList>
            <person name="Mwirichia R."/>
            <person name="Alam I."/>
            <person name="Rashid M."/>
            <person name="Vinu M."/>
            <person name="Ba-Alawi W."/>
            <person name="Anthony Kamau A."/>
            <person name="Kamanda Ngugi D."/>
            <person name="Goker M."/>
            <person name="Klenk H.P."/>
            <person name="Bajic V."/>
            <person name="Stingl U."/>
        </authorList>
    </citation>
    <scope>NUCLEOTIDE SEQUENCE [LARGE SCALE GENOMIC DNA]</scope>
    <source>
        <strain evidence="2">SCGC-AAA261F17</strain>
    </source>
</reference>
<feature type="domain" description="Histone deacetylase" evidence="1">
    <location>
        <begin position="1"/>
        <end position="84"/>
    </location>
</feature>
<comment type="caution">
    <text evidence="2">The sequence shown here is derived from an EMBL/GenBank/DDBJ whole genome shotgun (WGS) entry which is preliminary data.</text>
</comment>
<dbReference type="AlphaFoldDB" id="A0A133V497"/>
<organism evidence="2 3">
    <name type="scientific">candidate division MSBL1 archaeon SCGC-AAA261F17</name>
    <dbReference type="NCBI Taxonomy" id="1698274"/>
    <lineage>
        <taxon>Archaea</taxon>
        <taxon>Methanobacteriati</taxon>
        <taxon>Methanobacteriota</taxon>
        <taxon>candidate division MSBL1</taxon>
    </lineage>
</organism>
<dbReference type="Proteomes" id="UP000070035">
    <property type="component" value="Unassembled WGS sequence"/>
</dbReference>
<dbReference type="EMBL" id="LHXY01000045">
    <property type="protein sequence ID" value="KXB01247.1"/>
    <property type="molecule type" value="Genomic_DNA"/>
</dbReference>
<evidence type="ECO:0000259" key="1">
    <source>
        <dbReference type="Pfam" id="PF00850"/>
    </source>
</evidence>
<evidence type="ECO:0000313" key="2">
    <source>
        <dbReference type="EMBL" id="KXB01247.1"/>
    </source>
</evidence>